<comment type="caution">
    <text evidence="6">The sequence shown here is derived from an EMBL/GenBank/DDBJ whole genome shotgun (WGS) entry which is preliminary data.</text>
</comment>
<dbReference type="Pfam" id="PF00356">
    <property type="entry name" value="LacI"/>
    <property type="match status" value="1"/>
</dbReference>
<evidence type="ECO:0000256" key="4">
    <source>
        <dbReference type="ARBA" id="ARBA00023163"/>
    </source>
</evidence>
<dbReference type="CDD" id="cd01392">
    <property type="entry name" value="HTH_LacI"/>
    <property type="match status" value="1"/>
</dbReference>
<dbReference type="GO" id="GO:0003677">
    <property type="term" value="F:DNA binding"/>
    <property type="evidence" value="ECO:0007669"/>
    <property type="project" value="UniProtKB-KW"/>
</dbReference>
<dbReference type="Pfam" id="PF13377">
    <property type="entry name" value="Peripla_BP_3"/>
    <property type="match status" value="1"/>
</dbReference>
<evidence type="ECO:0000256" key="3">
    <source>
        <dbReference type="ARBA" id="ARBA00023125"/>
    </source>
</evidence>
<keyword evidence="7" id="KW-1185">Reference proteome</keyword>
<dbReference type="Proteomes" id="UP001261125">
    <property type="component" value="Unassembled WGS sequence"/>
</dbReference>
<reference evidence="6 7" key="1">
    <citation type="submission" date="2023-09" db="EMBL/GenBank/DDBJ databases">
        <title>Microbacterium fusihabitans sp. nov., Microbacterium phycihabitans sp. nov., and Microbacterium cervinum sp. nov., isolated from dried seaweeds of beach.</title>
        <authorList>
            <person name="Lee S.D."/>
        </authorList>
    </citation>
    <scope>NUCLEOTIDE SEQUENCE [LARGE SCALE GENOMIC DNA]</scope>
    <source>
        <strain evidence="6 7">KSW2-29</strain>
    </source>
</reference>
<dbReference type="InterPro" id="IPR028082">
    <property type="entry name" value="Peripla_BP_I"/>
</dbReference>
<dbReference type="SMART" id="SM00354">
    <property type="entry name" value="HTH_LACI"/>
    <property type="match status" value="1"/>
</dbReference>
<dbReference type="CDD" id="cd06267">
    <property type="entry name" value="PBP1_LacI_sugar_binding-like"/>
    <property type="match status" value="1"/>
</dbReference>
<dbReference type="Gene3D" id="1.10.260.40">
    <property type="entry name" value="lambda repressor-like DNA-binding domains"/>
    <property type="match status" value="1"/>
</dbReference>
<keyword evidence="1" id="KW-0678">Repressor</keyword>
<dbReference type="RefSeq" id="WP_298876880.1">
    <property type="nucleotide sequence ID" value="NZ_JAWDIT010000002.1"/>
</dbReference>
<evidence type="ECO:0000259" key="5">
    <source>
        <dbReference type="PROSITE" id="PS50932"/>
    </source>
</evidence>
<gene>
    <name evidence="6" type="ORF">RWH44_06540</name>
</gene>
<dbReference type="InterPro" id="IPR000843">
    <property type="entry name" value="HTH_LacI"/>
</dbReference>
<dbReference type="InterPro" id="IPR010982">
    <property type="entry name" value="Lambda_DNA-bd_dom_sf"/>
</dbReference>
<evidence type="ECO:0000256" key="1">
    <source>
        <dbReference type="ARBA" id="ARBA00022491"/>
    </source>
</evidence>
<evidence type="ECO:0000313" key="7">
    <source>
        <dbReference type="Proteomes" id="UP001261125"/>
    </source>
</evidence>
<dbReference type="SUPFAM" id="SSF47413">
    <property type="entry name" value="lambda repressor-like DNA-binding domains"/>
    <property type="match status" value="1"/>
</dbReference>
<dbReference type="EMBL" id="JAWDIT010000002">
    <property type="protein sequence ID" value="MDU0345359.1"/>
    <property type="molecule type" value="Genomic_DNA"/>
</dbReference>
<protein>
    <submittedName>
        <fullName evidence="6">LacI family DNA-binding transcriptional regulator</fullName>
    </submittedName>
</protein>
<evidence type="ECO:0000313" key="6">
    <source>
        <dbReference type="EMBL" id="MDU0345359.1"/>
    </source>
</evidence>
<dbReference type="PANTHER" id="PTHR30146:SF148">
    <property type="entry name" value="HTH-TYPE TRANSCRIPTIONAL REPRESSOR PURR-RELATED"/>
    <property type="match status" value="1"/>
</dbReference>
<dbReference type="SUPFAM" id="SSF53822">
    <property type="entry name" value="Periplasmic binding protein-like I"/>
    <property type="match status" value="1"/>
</dbReference>
<name>A0ABU3SKP7_9MICO</name>
<sequence>MLDNASPPGPPTRAATIEDVAQHAGVSKAAVSKVIRDAYGVSDQMRERVTASIAALDYRPRVAARAMRGSTATIGVQLPQVDNEFFTRILTGIVQELNASAYQLIIAPMADPVSGTAALESLYDRQVDGIIAVAPAVPQAWLEGLARRVPLVQVGQHDHPQHYDVVVGDDDAGARLVMEHLFDSGHTRIVHVTNDERILVEPRTDPHPRRLRVYESMMRERGLEPDVIRIDSSDHDTRHTVNDLLDRATPPTALFAGHDSLALSALEVSAERGVDAAEFAVVGYDDVPIASHPLIGLSTVDQHGQEMGATAAQLLLERIGGRQDAQRRVFSPALRVRATSGSAPAVRRTES</sequence>
<keyword evidence="4" id="KW-0804">Transcription</keyword>
<organism evidence="6 7">
    <name type="scientific">Microbacterium phycohabitans</name>
    <dbReference type="NCBI Taxonomy" id="3075993"/>
    <lineage>
        <taxon>Bacteria</taxon>
        <taxon>Bacillati</taxon>
        <taxon>Actinomycetota</taxon>
        <taxon>Actinomycetes</taxon>
        <taxon>Micrococcales</taxon>
        <taxon>Microbacteriaceae</taxon>
        <taxon>Microbacterium</taxon>
    </lineage>
</organism>
<dbReference type="PANTHER" id="PTHR30146">
    <property type="entry name" value="LACI-RELATED TRANSCRIPTIONAL REPRESSOR"/>
    <property type="match status" value="1"/>
</dbReference>
<feature type="domain" description="HTH lacI-type" evidence="5">
    <location>
        <begin position="15"/>
        <end position="69"/>
    </location>
</feature>
<keyword evidence="2" id="KW-0805">Transcription regulation</keyword>
<keyword evidence="3 6" id="KW-0238">DNA-binding</keyword>
<proteinExistence type="predicted"/>
<evidence type="ECO:0000256" key="2">
    <source>
        <dbReference type="ARBA" id="ARBA00023015"/>
    </source>
</evidence>
<dbReference type="InterPro" id="IPR046335">
    <property type="entry name" value="LacI/GalR-like_sensor"/>
</dbReference>
<accession>A0ABU3SKP7</accession>
<dbReference type="Gene3D" id="3.40.50.2300">
    <property type="match status" value="2"/>
</dbReference>
<dbReference type="PROSITE" id="PS50932">
    <property type="entry name" value="HTH_LACI_2"/>
    <property type="match status" value="1"/>
</dbReference>
<dbReference type="PROSITE" id="PS00356">
    <property type="entry name" value="HTH_LACI_1"/>
    <property type="match status" value="1"/>
</dbReference>